<reference evidence="2 3" key="1">
    <citation type="journal article" date="2018" name="Mol. Biol. Evol.">
        <title>Broad Genomic Sampling Reveals a Smut Pathogenic Ancestry of the Fungal Clade Ustilaginomycotina.</title>
        <authorList>
            <person name="Kijpornyongpan T."/>
            <person name="Mondo S.J."/>
            <person name="Barry K."/>
            <person name="Sandor L."/>
            <person name="Lee J."/>
            <person name="Lipzen A."/>
            <person name="Pangilinan J."/>
            <person name="LaButti K."/>
            <person name="Hainaut M."/>
            <person name="Henrissat B."/>
            <person name="Grigoriev I.V."/>
            <person name="Spatafora J.W."/>
            <person name="Aime M.C."/>
        </authorList>
    </citation>
    <scope>NUCLEOTIDE SEQUENCE [LARGE SCALE GENOMIC DNA]</scope>
    <source>
        <strain evidence="2 3">MCA 4658</strain>
    </source>
</reference>
<feature type="transmembrane region" description="Helical" evidence="1">
    <location>
        <begin position="73"/>
        <end position="98"/>
    </location>
</feature>
<name>A0A316WAT2_9BASI</name>
<dbReference type="GeneID" id="37039549"/>
<accession>A0A316WAT2</accession>
<organism evidence="2 3">
    <name type="scientific">Ceraceosorus guamensis</name>
    <dbReference type="NCBI Taxonomy" id="1522189"/>
    <lineage>
        <taxon>Eukaryota</taxon>
        <taxon>Fungi</taxon>
        <taxon>Dikarya</taxon>
        <taxon>Basidiomycota</taxon>
        <taxon>Ustilaginomycotina</taxon>
        <taxon>Exobasidiomycetes</taxon>
        <taxon>Ceraceosorales</taxon>
        <taxon>Ceraceosoraceae</taxon>
        <taxon>Ceraceosorus</taxon>
    </lineage>
</organism>
<protein>
    <submittedName>
        <fullName evidence="2">Uncharacterized protein</fullName>
    </submittedName>
</protein>
<sequence length="105" mass="11327">MSPCGRDKPSKCAITAVPGRNNRAGMKTKCCRTLNATYMEPTSSRLKQGRPPPKLHRAIKVRVDGQLPRGTTIVTHIAALPLYISAASAASTFTFVILGSVMRKC</sequence>
<keyword evidence="1" id="KW-0472">Membrane</keyword>
<dbReference type="Proteomes" id="UP000245783">
    <property type="component" value="Unassembled WGS sequence"/>
</dbReference>
<dbReference type="AlphaFoldDB" id="A0A316WAT2"/>
<dbReference type="InParanoid" id="A0A316WAT2"/>
<dbReference type="EMBL" id="KZ819352">
    <property type="protein sequence ID" value="PWN46108.1"/>
    <property type="molecule type" value="Genomic_DNA"/>
</dbReference>
<evidence type="ECO:0000313" key="3">
    <source>
        <dbReference type="Proteomes" id="UP000245783"/>
    </source>
</evidence>
<evidence type="ECO:0000313" key="2">
    <source>
        <dbReference type="EMBL" id="PWN46108.1"/>
    </source>
</evidence>
<evidence type="ECO:0000256" key="1">
    <source>
        <dbReference type="SAM" id="Phobius"/>
    </source>
</evidence>
<keyword evidence="1" id="KW-0812">Transmembrane</keyword>
<keyword evidence="3" id="KW-1185">Reference proteome</keyword>
<proteinExistence type="predicted"/>
<dbReference type="RefSeq" id="XP_025373268.1">
    <property type="nucleotide sequence ID" value="XM_025517679.1"/>
</dbReference>
<gene>
    <name evidence="2" type="ORF">IE81DRAFT_83459</name>
</gene>
<keyword evidence="1" id="KW-1133">Transmembrane helix</keyword>